<evidence type="ECO:0000256" key="5">
    <source>
        <dbReference type="ARBA" id="ARBA00022807"/>
    </source>
</evidence>
<dbReference type="PROSITE" id="PS50893">
    <property type="entry name" value="ABC_TRANSPORTER_2"/>
    <property type="match status" value="1"/>
</dbReference>
<evidence type="ECO:0000313" key="13">
    <source>
        <dbReference type="EMBL" id="AUJ24667.1"/>
    </source>
</evidence>
<evidence type="ECO:0000313" key="16">
    <source>
        <dbReference type="Proteomes" id="UP001356080"/>
    </source>
</evidence>
<feature type="domain" description="ABC transporter" evidence="10">
    <location>
        <begin position="481"/>
        <end position="695"/>
    </location>
</feature>
<dbReference type="SUPFAM" id="SSF90123">
    <property type="entry name" value="ABC transporter transmembrane region"/>
    <property type="match status" value="1"/>
</dbReference>
<keyword evidence="5" id="KW-0788">Thiol protease</keyword>
<keyword evidence="6 13" id="KW-0067">ATP-binding</keyword>
<dbReference type="InterPro" id="IPR036640">
    <property type="entry name" value="ABC1_TM_sf"/>
</dbReference>
<dbReference type="GO" id="GO:0005886">
    <property type="term" value="C:plasma membrane"/>
    <property type="evidence" value="ECO:0007669"/>
    <property type="project" value="UniProtKB-SubCell"/>
</dbReference>
<feature type="transmembrane region" description="Helical" evidence="9">
    <location>
        <begin position="303"/>
        <end position="323"/>
    </location>
</feature>
<keyword evidence="4" id="KW-0378">Hydrolase</keyword>
<dbReference type="InterPro" id="IPR039421">
    <property type="entry name" value="Type_1_exporter"/>
</dbReference>
<dbReference type="RefSeq" id="WP_077701884.1">
    <property type="nucleotide sequence ID" value="NZ_CP018622.1"/>
</dbReference>
<keyword evidence="8 9" id="KW-0472">Membrane</keyword>
<evidence type="ECO:0000256" key="2">
    <source>
        <dbReference type="ARBA" id="ARBA00022692"/>
    </source>
</evidence>
<keyword evidence="7 9" id="KW-1133">Transmembrane helix</keyword>
<dbReference type="SMART" id="SM00382">
    <property type="entry name" value="AAA"/>
    <property type="match status" value="1"/>
</dbReference>
<dbReference type="Pfam" id="PF03412">
    <property type="entry name" value="Peptidase_C39"/>
    <property type="match status" value="1"/>
</dbReference>
<dbReference type="STRING" id="302167.GCA_900166595_00153"/>
<evidence type="ECO:0000256" key="8">
    <source>
        <dbReference type="ARBA" id="ARBA00023136"/>
    </source>
</evidence>
<dbReference type="PROSITE" id="PS50929">
    <property type="entry name" value="ABC_TM1F"/>
    <property type="match status" value="1"/>
</dbReference>
<evidence type="ECO:0000256" key="3">
    <source>
        <dbReference type="ARBA" id="ARBA00022741"/>
    </source>
</evidence>
<keyword evidence="5" id="KW-0645">Protease</keyword>
<dbReference type="InterPro" id="IPR027417">
    <property type="entry name" value="P-loop_NTPase"/>
</dbReference>
<feature type="transmembrane region" description="Helical" evidence="9">
    <location>
        <begin position="386"/>
        <end position="408"/>
    </location>
</feature>
<dbReference type="PROSITE" id="PS50990">
    <property type="entry name" value="PEPTIDASE_C39"/>
    <property type="match status" value="1"/>
</dbReference>
<dbReference type="Pfam" id="PF00664">
    <property type="entry name" value="ABC_membrane"/>
    <property type="match status" value="1"/>
</dbReference>
<evidence type="ECO:0000313" key="15">
    <source>
        <dbReference type="Proteomes" id="UP000234237"/>
    </source>
</evidence>
<feature type="domain" description="Peptidase C39" evidence="12">
    <location>
        <begin position="11"/>
        <end position="134"/>
    </location>
</feature>
<dbReference type="GO" id="GO:0005524">
    <property type="term" value="F:ATP binding"/>
    <property type="evidence" value="ECO:0007669"/>
    <property type="project" value="UniProtKB-KW"/>
</dbReference>
<keyword evidence="2 9" id="KW-0812">Transmembrane</keyword>
<dbReference type="Gene3D" id="3.40.50.300">
    <property type="entry name" value="P-loop containing nucleotide triphosphate hydrolases"/>
    <property type="match status" value="1"/>
</dbReference>
<dbReference type="GO" id="GO:0008234">
    <property type="term" value="F:cysteine-type peptidase activity"/>
    <property type="evidence" value="ECO:0007669"/>
    <property type="project" value="UniProtKB-KW"/>
</dbReference>
<dbReference type="InterPro" id="IPR003439">
    <property type="entry name" value="ABC_transporter-like_ATP-bd"/>
</dbReference>
<evidence type="ECO:0000256" key="1">
    <source>
        <dbReference type="ARBA" id="ARBA00004651"/>
    </source>
</evidence>
<dbReference type="InterPro" id="IPR003593">
    <property type="entry name" value="AAA+_ATPase"/>
</dbReference>
<comment type="subcellular location">
    <subcellularLocation>
        <location evidence="1">Cell membrane</location>
        <topology evidence="1">Multi-pass membrane protein</topology>
    </subcellularLocation>
</comment>
<feature type="transmembrane region" description="Helical" evidence="9">
    <location>
        <begin position="275"/>
        <end position="297"/>
    </location>
</feature>
<dbReference type="InterPro" id="IPR005074">
    <property type="entry name" value="Peptidase_C39"/>
</dbReference>
<evidence type="ECO:0000259" key="10">
    <source>
        <dbReference type="PROSITE" id="PS50893"/>
    </source>
</evidence>
<feature type="transmembrane region" description="Helical" evidence="9">
    <location>
        <begin position="205"/>
        <end position="228"/>
    </location>
</feature>
<dbReference type="GO" id="GO:0006508">
    <property type="term" value="P:proteolysis"/>
    <property type="evidence" value="ECO:0007669"/>
    <property type="project" value="InterPro"/>
</dbReference>
<dbReference type="Pfam" id="PF00005">
    <property type="entry name" value="ABC_tran"/>
    <property type="match status" value="1"/>
</dbReference>
<dbReference type="PROSITE" id="PS00211">
    <property type="entry name" value="ABC_TRANSPORTER_1"/>
    <property type="match status" value="1"/>
</dbReference>
<dbReference type="Gene3D" id="3.90.70.10">
    <property type="entry name" value="Cysteine proteinases"/>
    <property type="match status" value="1"/>
</dbReference>
<evidence type="ECO:0000256" key="6">
    <source>
        <dbReference type="ARBA" id="ARBA00022840"/>
    </source>
</evidence>
<reference evidence="14 16" key="3">
    <citation type="submission" date="2024-01" db="EMBL/GenBank/DDBJ databases">
        <title>Survival strategy associated with biotechnological potential of Virgibacillus dokdonensis T4.6 isolated from salt-fermented shrimp paste.</title>
        <authorList>
            <person name="Doan T.V."/>
            <person name="Quach N.T."/>
            <person name="Phi Q.-T."/>
        </authorList>
    </citation>
    <scope>NUCLEOTIDE SEQUENCE [LARGE SCALE GENOMIC DNA]</scope>
    <source>
        <strain evidence="14 16">T4.6</strain>
    </source>
</reference>
<evidence type="ECO:0000259" key="12">
    <source>
        <dbReference type="PROSITE" id="PS50990"/>
    </source>
</evidence>
<name>A0A2K9IYA4_9BACI</name>
<evidence type="ECO:0000256" key="4">
    <source>
        <dbReference type="ARBA" id="ARBA00022801"/>
    </source>
</evidence>
<dbReference type="EMBL" id="JAZHPM010000005">
    <property type="protein sequence ID" value="MEF2291123.1"/>
    <property type="molecule type" value="Genomic_DNA"/>
</dbReference>
<accession>A0A2K9IYA4</accession>
<keyword evidence="16" id="KW-1185">Reference proteome</keyword>
<feature type="domain" description="ABC transmembrane type-1" evidence="11">
    <location>
        <begin position="166"/>
        <end position="445"/>
    </location>
</feature>
<dbReference type="Proteomes" id="UP001356080">
    <property type="component" value="Unassembled WGS sequence"/>
</dbReference>
<dbReference type="KEGG" id="vpn:A21D_01586"/>
<dbReference type="PANTHER" id="PTHR43394">
    <property type="entry name" value="ATP-DEPENDENT PERMEASE MDL1, MITOCHONDRIAL"/>
    <property type="match status" value="1"/>
</dbReference>
<keyword evidence="3" id="KW-0547">Nucleotide-binding</keyword>
<dbReference type="GO" id="GO:0016887">
    <property type="term" value="F:ATP hydrolysis activity"/>
    <property type="evidence" value="ECO:0007669"/>
    <property type="project" value="InterPro"/>
</dbReference>
<protein>
    <submittedName>
        <fullName evidence="14">Peptidase domain-containing ABC transporter</fullName>
    </submittedName>
    <submittedName>
        <fullName evidence="13">Toxin RTX-I translocation ATP-binding protein</fullName>
    </submittedName>
</protein>
<feature type="transmembrane region" description="Helical" evidence="9">
    <location>
        <begin position="165"/>
        <end position="185"/>
    </location>
</feature>
<dbReference type="AlphaFoldDB" id="A0A2K9IYA4"/>
<evidence type="ECO:0000256" key="7">
    <source>
        <dbReference type="ARBA" id="ARBA00022989"/>
    </source>
</evidence>
<dbReference type="Gene3D" id="1.20.1560.10">
    <property type="entry name" value="ABC transporter type 1, transmembrane domain"/>
    <property type="match status" value="1"/>
</dbReference>
<reference evidence="15" key="2">
    <citation type="submission" date="2016-11" db="EMBL/GenBank/DDBJ databases">
        <title>Complete genome sequence of Virgibacillus pantothenticus 21D, a halophilic bacterium isolated from the deep hypersaline anoxic basin Discovery in the Mediterranean Sea.</title>
        <authorList>
            <person name="Zeaiter Z."/>
            <person name="Booth J.M."/>
            <person name="Prosdocimi E.M."/>
            <person name="Mapelli F."/>
            <person name="Fusi M."/>
            <person name="Daffonchio D."/>
            <person name="Borin S."/>
            <person name="Crotti E."/>
        </authorList>
    </citation>
    <scope>NUCLEOTIDE SEQUENCE [LARGE SCALE GENOMIC DNA]</scope>
    <source>
        <strain evidence="15">21D</strain>
    </source>
</reference>
<evidence type="ECO:0000313" key="14">
    <source>
        <dbReference type="EMBL" id="MEF2291123.1"/>
    </source>
</evidence>
<proteinExistence type="predicted"/>
<evidence type="ECO:0000256" key="9">
    <source>
        <dbReference type="SAM" id="Phobius"/>
    </source>
</evidence>
<sequence>MYNFKIPIILQNHQYECGLACLSMLFSWKDSKVNTNMFNYSYNVGRDGISAQQLKIITEKHKADFYAFQVSDIEDFVIKGKIKQPLMLYWKNNHYVILRKIKNGTFYIIDPGTGEKSFSEKDFYKNFSNVVFFIYKKDRNKNIFLKKTSYLKDLIKIVTPYKKNIIAIIFLSVLFQILNLILPLLTQYVVDYNGALHNSLLSNTLLILIVIVGLSVFFLHIARTFFVVNLQIRINNYLTDGTIKKIFKLPFGFFEKNTSGDLSTRINNITVIREILSNVMTSLLLDVALIFIFSITMLYYSPILTSIVFIAVIIQLMVTKLVIPRITLYTNQEVANQTLFQTNFLSVLQSIDYIKTLGNNKVIYNRTINPFYEQLANYKRKMITSAILGGTSYTISVALPLLIIYLGVFQVDFVGLSTGETIAFSTIAVRFLTPFSSIFNSIQSFKYVEEIFNRINKILLEDDESELLNRSKKLSNLKGVIELKNISFGYGERNVLENINLQINYGDKILINGSSGKGKTTLLKIIASLHFPTKGEILINGNKLDEYDISSYRENIGMVTQDVSLLSGTVKENISFFNEALDEEVIINSSKIACIYDDVMNFPMGFDTLLGENGTNLSGGQKQRLSIARAISSTSDLLLIDEGTSNLDEVTEQTIIDNLFQLDKTIIFITHRHSYIPGVNKKVDFTERTIKVTDLN</sequence>
<dbReference type="InterPro" id="IPR011527">
    <property type="entry name" value="ABC1_TM_dom"/>
</dbReference>
<dbReference type="InterPro" id="IPR017871">
    <property type="entry name" value="ABC_transporter-like_CS"/>
</dbReference>
<dbReference type="GO" id="GO:0015421">
    <property type="term" value="F:ABC-type oligopeptide transporter activity"/>
    <property type="evidence" value="ECO:0007669"/>
    <property type="project" value="TreeGrafter"/>
</dbReference>
<organism evidence="13 15">
    <name type="scientific">Virgibacillus dokdonensis</name>
    <dbReference type="NCBI Taxonomy" id="302167"/>
    <lineage>
        <taxon>Bacteria</taxon>
        <taxon>Bacillati</taxon>
        <taxon>Bacillota</taxon>
        <taxon>Bacilli</taxon>
        <taxon>Bacillales</taxon>
        <taxon>Bacillaceae</taxon>
        <taxon>Virgibacillus</taxon>
    </lineage>
</organism>
<dbReference type="EMBL" id="CP018622">
    <property type="protein sequence ID" value="AUJ24667.1"/>
    <property type="molecule type" value="Genomic_DNA"/>
</dbReference>
<evidence type="ECO:0000259" key="11">
    <source>
        <dbReference type="PROSITE" id="PS50929"/>
    </source>
</evidence>
<dbReference type="PANTHER" id="PTHR43394:SF1">
    <property type="entry name" value="ATP-BINDING CASSETTE SUB-FAMILY B MEMBER 10, MITOCHONDRIAL"/>
    <property type="match status" value="1"/>
</dbReference>
<dbReference type="Proteomes" id="UP000234237">
    <property type="component" value="Chromosome"/>
</dbReference>
<reference evidence="13" key="1">
    <citation type="submission" date="2016-11" db="EMBL/GenBank/DDBJ databases">
        <title>Complete genome sequence of Virgibacillus dokdonensis 21D, a halophilic bacterium isolated from the deep hypersaline anoxic basin Discovery in the Mediterranean Sea.</title>
        <authorList>
            <person name="Zeaiter Z."/>
            <person name="Booth J.M."/>
            <person name="Prosdocimi E.M."/>
            <person name="Mapelli F."/>
            <person name="Fusi M."/>
            <person name="Daffonchio D."/>
            <person name="Borin S."/>
            <person name="Crotti E."/>
        </authorList>
    </citation>
    <scope>NUCLEOTIDE SEQUENCE</scope>
    <source>
        <strain evidence="13">21D</strain>
    </source>
</reference>
<gene>
    <name evidence="13" type="primary">apxIB</name>
    <name evidence="13" type="ORF">A21D_01586</name>
    <name evidence="14" type="ORF">V2W34_03730</name>
</gene>
<dbReference type="SUPFAM" id="SSF52540">
    <property type="entry name" value="P-loop containing nucleoside triphosphate hydrolases"/>
    <property type="match status" value="1"/>
</dbReference>